<sequence>MLLNLGLTADAAAAHAHESNEPETQTSPACSPTFSLSALPLWNSFYPRPKTPDGFAACPGVVSAMEMRPTDVASGSGQMRPASAVARPQAVRSTTDRKSRPKTAYQFAHPAAHARHKRLRFRPKLLLQLQQVSQTPRPLPVVDVLPSTSYLPLLARKFPAIYRTRNGLGPNDVVVVISEQYEQSVASIPEKRVSSEDEDEDHREVVATICQKLQEDARLKGKAEICLNFGPVWEATPLPSGSYEFVAQTDNGVQVVRWALRSGRSRRMTAPSGGPTAQREGGKRFTFSVIDPSTRRHPVIASLTRNQLEVHDEYSMPTRSGTGPTTPSSGMSVASDASDGEAPLNSQTVTLDDGLRTLIIITGIWVAFREGWSDNLRYGDPVSATGAKSLMSPTASKHTSPTTAKMELDSFPENEPVSPVKEVTNGAKRCMSMSKIRRSNTPTLPEGDVFGSLSKRSNSTGAAFMDRAKRRSASGLSTRVNRHSMFTSSGEIGREIVVSRPTSRPPSIRQSSVESGELPQSLRSKERSPTKTKPNHDIPTVAPRPDKDLPPTSRNTQQKSSSKEKALPPRPEGTDPAPAKSKRRNRLSSFFGLFHRKHDTH</sequence>
<evidence type="ECO:0000313" key="2">
    <source>
        <dbReference type="EMBL" id="CAG8395867.1"/>
    </source>
</evidence>
<protein>
    <submittedName>
        <fullName evidence="2">Uncharacterized protein</fullName>
    </submittedName>
</protein>
<feature type="compositionally biased region" description="Polar residues" evidence="1">
    <location>
        <begin position="474"/>
        <end position="490"/>
    </location>
</feature>
<evidence type="ECO:0000256" key="1">
    <source>
        <dbReference type="SAM" id="MobiDB-lite"/>
    </source>
</evidence>
<accession>A0A9W4JIC8</accession>
<proteinExistence type="predicted"/>
<comment type="caution">
    <text evidence="2">The sequence shown here is derived from an EMBL/GenBank/DDBJ whole genome shotgun (WGS) entry which is preliminary data.</text>
</comment>
<reference evidence="2" key="1">
    <citation type="submission" date="2021-07" db="EMBL/GenBank/DDBJ databases">
        <authorList>
            <person name="Branca A.L. A."/>
        </authorList>
    </citation>
    <scope>NUCLEOTIDE SEQUENCE</scope>
</reference>
<feature type="region of interest" description="Disordered" evidence="1">
    <location>
        <begin position="385"/>
        <end position="420"/>
    </location>
</feature>
<organism evidence="2 3">
    <name type="scientific">Penicillium salamii</name>
    <dbReference type="NCBI Taxonomy" id="1612424"/>
    <lineage>
        <taxon>Eukaryota</taxon>
        <taxon>Fungi</taxon>
        <taxon>Dikarya</taxon>
        <taxon>Ascomycota</taxon>
        <taxon>Pezizomycotina</taxon>
        <taxon>Eurotiomycetes</taxon>
        <taxon>Eurotiomycetidae</taxon>
        <taxon>Eurotiales</taxon>
        <taxon>Aspergillaceae</taxon>
        <taxon>Penicillium</taxon>
    </lineage>
</organism>
<feature type="region of interest" description="Disordered" evidence="1">
    <location>
        <begin position="438"/>
        <end position="601"/>
    </location>
</feature>
<dbReference type="Proteomes" id="UP001152592">
    <property type="component" value="Unassembled WGS sequence"/>
</dbReference>
<feature type="region of interest" description="Disordered" evidence="1">
    <location>
        <begin position="312"/>
        <end position="347"/>
    </location>
</feature>
<feature type="region of interest" description="Disordered" evidence="1">
    <location>
        <begin position="71"/>
        <end position="102"/>
    </location>
</feature>
<feature type="compositionally biased region" description="Polar residues" evidence="1">
    <location>
        <begin position="391"/>
        <end position="403"/>
    </location>
</feature>
<dbReference type="EMBL" id="CAJVPD010000249">
    <property type="protein sequence ID" value="CAG8395867.1"/>
    <property type="molecule type" value="Genomic_DNA"/>
</dbReference>
<gene>
    <name evidence="2" type="ORF">PSALAMII_LOCUS7149</name>
</gene>
<name>A0A9W4JIC8_9EURO</name>
<feature type="compositionally biased region" description="Low complexity" evidence="1">
    <location>
        <begin position="315"/>
        <end position="332"/>
    </location>
</feature>
<dbReference type="AlphaFoldDB" id="A0A9W4JIC8"/>
<dbReference type="OrthoDB" id="771136at2759"/>
<evidence type="ECO:0000313" key="3">
    <source>
        <dbReference type="Proteomes" id="UP001152592"/>
    </source>
</evidence>